<feature type="region of interest" description="Disordered" evidence="1">
    <location>
        <begin position="1173"/>
        <end position="1229"/>
    </location>
</feature>
<dbReference type="InterPro" id="IPR042201">
    <property type="entry name" value="FH2_Formin_sf"/>
</dbReference>
<proteinExistence type="predicted"/>
<feature type="compositionally biased region" description="Low complexity" evidence="1">
    <location>
        <begin position="1048"/>
        <end position="1059"/>
    </location>
</feature>
<dbReference type="InterPro" id="IPR051425">
    <property type="entry name" value="Formin_Homology"/>
</dbReference>
<comment type="caution">
    <text evidence="4">The sequence shown here is derived from an EMBL/GenBank/DDBJ whole genome shotgun (WGS) entry which is preliminary data.</text>
</comment>
<evidence type="ECO:0000256" key="1">
    <source>
        <dbReference type="SAM" id="MobiDB-lite"/>
    </source>
</evidence>
<feature type="compositionally biased region" description="Basic and acidic residues" evidence="1">
    <location>
        <begin position="1217"/>
        <end position="1229"/>
    </location>
</feature>
<evidence type="ECO:0000259" key="2">
    <source>
        <dbReference type="PROSITE" id="PS51232"/>
    </source>
</evidence>
<dbReference type="InterPro" id="IPR014768">
    <property type="entry name" value="GBD/FH3_dom"/>
</dbReference>
<feature type="compositionally biased region" description="Low complexity" evidence="1">
    <location>
        <begin position="10"/>
        <end position="25"/>
    </location>
</feature>
<dbReference type="InterPro" id="IPR011989">
    <property type="entry name" value="ARM-like"/>
</dbReference>
<dbReference type="SMART" id="SM01140">
    <property type="entry name" value="Drf_GBD"/>
    <property type="match status" value="1"/>
</dbReference>
<dbReference type="STRING" id="246404.A0A507F7B0"/>
<dbReference type="Pfam" id="PF06371">
    <property type="entry name" value="Drf_GBD"/>
    <property type="match status" value="1"/>
</dbReference>
<dbReference type="EMBL" id="QEAP01000260">
    <property type="protein sequence ID" value="TPX71258.1"/>
    <property type="molecule type" value="Genomic_DNA"/>
</dbReference>
<dbReference type="Proteomes" id="UP000320333">
    <property type="component" value="Unassembled WGS sequence"/>
</dbReference>
<dbReference type="InterPro" id="IPR016024">
    <property type="entry name" value="ARM-type_fold"/>
</dbReference>
<dbReference type="SMART" id="SM00498">
    <property type="entry name" value="FH2"/>
    <property type="match status" value="1"/>
</dbReference>
<protein>
    <recommendedName>
        <fullName evidence="6">FH2 domain-containing protein</fullName>
    </recommendedName>
</protein>
<feature type="region of interest" description="Disordered" evidence="1">
    <location>
        <begin position="479"/>
        <end position="638"/>
    </location>
</feature>
<dbReference type="SUPFAM" id="SSF48371">
    <property type="entry name" value="ARM repeat"/>
    <property type="match status" value="1"/>
</dbReference>
<organism evidence="4 5">
    <name type="scientific">Chytriomyces confervae</name>
    <dbReference type="NCBI Taxonomy" id="246404"/>
    <lineage>
        <taxon>Eukaryota</taxon>
        <taxon>Fungi</taxon>
        <taxon>Fungi incertae sedis</taxon>
        <taxon>Chytridiomycota</taxon>
        <taxon>Chytridiomycota incertae sedis</taxon>
        <taxon>Chytridiomycetes</taxon>
        <taxon>Chytridiales</taxon>
        <taxon>Chytriomycetaceae</taxon>
        <taxon>Chytriomyces</taxon>
    </lineage>
</organism>
<accession>A0A507F7B0</accession>
<dbReference type="SUPFAM" id="SSF101447">
    <property type="entry name" value="Formin homology 2 domain (FH2 domain)"/>
    <property type="match status" value="1"/>
</dbReference>
<feature type="region of interest" description="Disordered" evidence="1">
    <location>
        <begin position="1029"/>
        <end position="1059"/>
    </location>
</feature>
<dbReference type="GO" id="GO:0031267">
    <property type="term" value="F:small GTPase binding"/>
    <property type="evidence" value="ECO:0007669"/>
    <property type="project" value="InterPro"/>
</dbReference>
<dbReference type="OrthoDB" id="1668162at2759"/>
<name>A0A507F7B0_9FUNG</name>
<evidence type="ECO:0008006" key="6">
    <source>
        <dbReference type="Google" id="ProtNLM"/>
    </source>
</evidence>
<evidence type="ECO:0000313" key="5">
    <source>
        <dbReference type="Proteomes" id="UP000320333"/>
    </source>
</evidence>
<reference evidence="4 5" key="1">
    <citation type="journal article" date="2019" name="Sci. Rep.">
        <title>Comparative genomics of chytrid fungi reveal insights into the obligate biotrophic and pathogenic lifestyle of Synchytrium endobioticum.</title>
        <authorList>
            <person name="van de Vossenberg B.T.L.H."/>
            <person name="Warris S."/>
            <person name="Nguyen H.D.T."/>
            <person name="van Gent-Pelzer M.P.E."/>
            <person name="Joly D.L."/>
            <person name="van de Geest H.C."/>
            <person name="Bonants P.J.M."/>
            <person name="Smith D.S."/>
            <person name="Levesque C.A."/>
            <person name="van der Lee T.A.J."/>
        </authorList>
    </citation>
    <scope>NUCLEOTIDE SEQUENCE [LARGE SCALE GENOMIC DNA]</scope>
    <source>
        <strain evidence="4 5">CBS 675.73</strain>
    </source>
</reference>
<dbReference type="PROSITE" id="PS51444">
    <property type="entry name" value="FH2"/>
    <property type="match status" value="1"/>
</dbReference>
<dbReference type="PROSITE" id="PS51232">
    <property type="entry name" value="GBD_FH3"/>
    <property type="match status" value="1"/>
</dbReference>
<dbReference type="Gene3D" id="1.20.58.2220">
    <property type="entry name" value="Formin, FH2 domain"/>
    <property type="match status" value="1"/>
</dbReference>
<feature type="compositionally biased region" description="Polar residues" evidence="1">
    <location>
        <begin position="1174"/>
        <end position="1185"/>
    </location>
</feature>
<dbReference type="GO" id="GO:0003779">
    <property type="term" value="F:actin binding"/>
    <property type="evidence" value="ECO:0007669"/>
    <property type="project" value="InterPro"/>
</dbReference>
<dbReference type="SMART" id="SM01139">
    <property type="entry name" value="Drf_FH3"/>
    <property type="match status" value="1"/>
</dbReference>
<feature type="domain" description="FH2" evidence="3">
    <location>
        <begin position="630"/>
        <end position="1030"/>
    </location>
</feature>
<feature type="compositionally biased region" description="Pro residues" evidence="1">
    <location>
        <begin position="491"/>
        <end position="618"/>
    </location>
</feature>
<dbReference type="PANTHER" id="PTHR45725">
    <property type="entry name" value="FORMIN HOMOLOGY 2 FAMILY MEMBER"/>
    <property type="match status" value="1"/>
</dbReference>
<dbReference type="InterPro" id="IPR015425">
    <property type="entry name" value="FH2_Formin"/>
</dbReference>
<dbReference type="InterPro" id="IPR010473">
    <property type="entry name" value="GTPase-bd"/>
</dbReference>
<evidence type="ECO:0000313" key="4">
    <source>
        <dbReference type="EMBL" id="TPX71258.1"/>
    </source>
</evidence>
<feature type="domain" description="GBD/FH3" evidence="2">
    <location>
        <begin position="36"/>
        <end position="397"/>
    </location>
</feature>
<dbReference type="GO" id="GO:0030036">
    <property type="term" value="P:actin cytoskeleton organization"/>
    <property type="evidence" value="ECO:0007669"/>
    <property type="project" value="InterPro"/>
</dbReference>
<feature type="compositionally biased region" description="Basic and acidic residues" evidence="1">
    <location>
        <begin position="1029"/>
        <end position="1047"/>
    </location>
</feature>
<feature type="region of interest" description="Disordered" evidence="1">
    <location>
        <begin position="1"/>
        <end position="25"/>
    </location>
</feature>
<evidence type="ECO:0000259" key="3">
    <source>
        <dbReference type="PROSITE" id="PS51444"/>
    </source>
</evidence>
<dbReference type="AlphaFoldDB" id="A0A507F7B0"/>
<dbReference type="InterPro" id="IPR010472">
    <property type="entry name" value="FH3_dom"/>
</dbReference>
<sequence>MSKRTSLLVSPPSNGASAGSGPNASTQSFTALYEQVPQPPLAAINMMLDLLMEDLNLTEDKKKVLRLLSTDRKWIMLQQHLGDRYRDNAARDLQQEIGDIRKLGSDPDKEMLTDLVVSLRSRPIRWISNFIDNGGLSILLSNLRTLGLENRHDEFEELYIKCLKSLMNNKIGLSAVLDNEGSMNIIALSLRSPSYRTRSLVLEIFGAVCLIPGGHKCVLEGMDALADTAALRFRFEAVVSSLWLSCQGVSSQEKELQVACMSFINAVICGGPGVNLEVRMHLRYEFLHLGLMQLIDKIGEIENELLQTQIDVWIAGLEADEEELFQRLSTDACNLDSSPDLFDVLYENMKFSSCLEPFNSVLKHLALLPTNPFQKMKYMFIIDKVIQQVTLQKNSENADPAASLMELDIRSIINEFSDPNKSRELEEKLRKAHEKSRKLEKDIDNLKAASVATDSAYGRKDEEIRNLTIQLNAAKRELAEASHAPGKTAGAPPPPPPPAMAGPPPPPPPPMMGGPPPPPPPPFMGGPPPPPAPPMMGGPPPPPAPPMMGGGPPPPPPPMIGGGPPPPPPPMMGGVPPPPPPPMMGGGPPPPPPPFMGSGPPPPPLPAFTGGPPPPPGMASPSFAMQLPPPKPTNLSSKPLKALNWTKIPPIKIKETIFATLDDTKVHDQLRDAYSEFEDLFAARELKEMKRDASKGSSESIVVGSKEITFLDSKRSQNTNIMLKAIKMSPSTIAKAVETCDLTTLKQFVINELLKVVPTDDEIASIKQYENEVENLAVAEKFFQAMSGVSHYEQKLRAMYFQASYEELMDDVENMIGWLKTATEDVKESKKFKEMLTIILALGNYMNSGQRGGAYGFKLNTILKLADTKSSISSRKHTLLHYLTEILPKKFPDVIGFQDELMHVDDGAKVTIPQIRQIVTTIRDNLNSIKGLLIKLEKDPTGEAFYATLTAFYTNAFASYQMVDTRFKAAEKEFETMVLLYGEDPKTTTPEEFFGTFRAFVNAFNAAKLDNEMAAAKLIEDEKKEAVKRNMEERRKKKREAIIRVKDSSGPSGAGVSSADGPLDDLISAIRSGKAFGGSGGSGGGVGMGDTVVVRSKRAGTQSSIAKETVNTLSAAASSATGATDKLASLTNLKSNGNIFSTPPLPVHADVNVAARKGVEKNAAASKLEMHKGSVSTLGSGQSIEQVGGAPPSQSAGRKNPERDILGSLLGGRKGKTRSDSRSRSPLRE</sequence>
<dbReference type="Gene3D" id="1.25.10.10">
    <property type="entry name" value="Leucine-rich Repeat Variant"/>
    <property type="match status" value="1"/>
</dbReference>
<gene>
    <name evidence="4" type="ORF">CcCBS67573_g06283</name>
</gene>
<keyword evidence="5" id="KW-1185">Reference proteome</keyword>
<dbReference type="Pfam" id="PF02181">
    <property type="entry name" value="FH2"/>
    <property type="match status" value="1"/>
</dbReference>
<dbReference type="PANTHER" id="PTHR45725:SF1">
    <property type="entry name" value="DISHEVELLED ASSOCIATED ACTIVATOR OF MORPHOGENESIS, ISOFORM D"/>
    <property type="match status" value="1"/>
</dbReference>
<dbReference type="Pfam" id="PF06367">
    <property type="entry name" value="Drf_FH3"/>
    <property type="match status" value="1"/>
</dbReference>
<dbReference type="Gene3D" id="1.10.238.150">
    <property type="entry name" value="Formin, FH3 diaphanous domain"/>
    <property type="match status" value="1"/>
</dbReference>